<dbReference type="Proteomes" id="UP000243950">
    <property type="component" value="Unassembled WGS sequence"/>
</dbReference>
<proteinExistence type="predicted"/>
<dbReference type="RefSeq" id="WP_093502927.1">
    <property type="nucleotide sequence ID" value="NZ_BSSG01000004.1"/>
</dbReference>
<keyword evidence="6" id="KW-1185">Reference proteome</keyword>
<dbReference type="GO" id="GO:0043565">
    <property type="term" value="F:sequence-specific DNA binding"/>
    <property type="evidence" value="ECO:0007669"/>
    <property type="project" value="InterPro"/>
</dbReference>
<dbReference type="GO" id="GO:0003700">
    <property type="term" value="F:DNA-binding transcription factor activity"/>
    <property type="evidence" value="ECO:0007669"/>
    <property type="project" value="InterPro"/>
</dbReference>
<name>A0A1I1UBG1_PSEOC</name>
<evidence type="ECO:0000256" key="1">
    <source>
        <dbReference type="ARBA" id="ARBA00023015"/>
    </source>
</evidence>
<dbReference type="AlphaFoldDB" id="A0A1I1UBG1"/>
<organism evidence="5 6">
    <name type="scientific">Pseudomonas straminea</name>
    <dbReference type="NCBI Taxonomy" id="47882"/>
    <lineage>
        <taxon>Bacteria</taxon>
        <taxon>Pseudomonadati</taxon>
        <taxon>Pseudomonadota</taxon>
        <taxon>Gammaproteobacteria</taxon>
        <taxon>Pseudomonadales</taxon>
        <taxon>Pseudomonadaceae</taxon>
        <taxon>Phytopseudomonas</taxon>
    </lineage>
</organism>
<dbReference type="SMART" id="SM00342">
    <property type="entry name" value="HTH_ARAC"/>
    <property type="match status" value="1"/>
</dbReference>
<protein>
    <submittedName>
        <fullName evidence="5">Helix-turn-helix domain-containing protein</fullName>
    </submittedName>
</protein>
<dbReference type="GO" id="GO:0009893">
    <property type="term" value="P:positive regulation of metabolic process"/>
    <property type="evidence" value="ECO:0007669"/>
    <property type="project" value="UniProtKB-ARBA"/>
</dbReference>
<evidence type="ECO:0000259" key="4">
    <source>
        <dbReference type="PROSITE" id="PS01124"/>
    </source>
</evidence>
<dbReference type="InterPro" id="IPR009057">
    <property type="entry name" value="Homeodomain-like_sf"/>
</dbReference>
<dbReference type="InterPro" id="IPR018060">
    <property type="entry name" value="HTH_AraC"/>
</dbReference>
<feature type="domain" description="HTH araC/xylS-type" evidence="4">
    <location>
        <begin position="213"/>
        <end position="314"/>
    </location>
</feature>
<evidence type="ECO:0000256" key="2">
    <source>
        <dbReference type="ARBA" id="ARBA00023125"/>
    </source>
</evidence>
<reference evidence="6" key="1">
    <citation type="submission" date="2016-10" db="EMBL/GenBank/DDBJ databases">
        <authorList>
            <person name="Varghese N."/>
            <person name="Submissions S."/>
        </authorList>
    </citation>
    <scope>NUCLEOTIDE SEQUENCE [LARGE SCALE GENOMIC DNA]</scope>
    <source>
        <strain evidence="6">JCM 2783</strain>
    </source>
</reference>
<accession>A0A1I1UBG1</accession>
<keyword evidence="1" id="KW-0805">Transcription regulation</keyword>
<dbReference type="PANTHER" id="PTHR47893:SF1">
    <property type="entry name" value="REGULATORY PROTEIN PCHR"/>
    <property type="match status" value="1"/>
</dbReference>
<dbReference type="PROSITE" id="PS01124">
    <property type="entry name" value="HTH_ARAC_FAMILY_2"/>
    <property type="match status" value="1"/>
</dbReference>
<dbReference type="Gene3D" id="1.10.10.60">
    <property type="entry name" value="Homeodomain-like"/>
    <property type="match status" value="1"/>
</dbReference>
<dbReference type="InterPro" id="IPR018062">
    <property type="entry name" value="HTH_AraC-typ_CS"/>
</dbReference>
<gene>
    <name evidence="5" type="ORF">SAMN05216372_103222</name>
</gene>
<evidence type="ECO:0000313" key="6">
    <source>
        <dbReference type="Proteomes" id="UP000243950"/>
    </source>
</evidence>
<evidence type="ECO:0000313" key="5">
    <source>
        <dbReference type="EMBL" id="SFD68196.1"/>
    </source>
</evidence>
<keyword evidence="2" id="KW-0238">DNA-binding</keyword>
<dbReference type="PROSITE" id="PS00041">
    <property type="entry name" value="HTH_ARAC_FAMILY_1"/>
    <property type="match status" value="1"/>
</dbReference>
<dbReference type="PANTHER" id="PTHR47893">
    <property type="entry name" value="REGULATORY PROTEIN PCHR"/>
    <property type="match status" value="1"/>
</dbReference>
<dbReference type="InterPro" id="IPR053142">
    <property type="entry name" value="PchR_regulatory_protein"/>
</dbReference>
<dbReference type="EMBL" id="FOMO01000003">
    <property type="protein sequence ID" value="SFD68196.1"/>
    <property type="molecule type" value="Genomic_DNA"/>
</dbReference>
<keyword evidence="3" id="KW-0804">Transcription</keyword>
<evidence type="ECO:0000256" key="3">
    <source>
        <dbReference type="ARBA" id="ARBA00023163"/>
    </source>
</evidence>
<sequence>MGTTTMLVQCNCFDDVDVHANSVIGWQQTYDQLGAGHAHTTLKHLTAERFQIFRETFDKRIVQIGAAPAGRLCLAMPVCSSEPSVFQGKPLTGESVTVLHGGQEFFVQSPGGIDLLCVAVDIASLETFASREFSSADLCQLSRITRLDLEPAMIHRMRKHLERLIDNALVGEALSEAELEEQVLEFMLVLLDSALEWSVGRSANSTVSTYLVKQSQELALANQDEPPSVLDLCKHLNVSRSTLQRSFLSVTGLRPVEYLRALRLNIARRRLRSTETEQLTVARVASDLGFSHLGHFSGAYRTLFGETPSQTPRAR</sequence>
<dbReference type="SUPFAM" id="SSF46689">
    <property type="entry name" value="Homeodomain-like"/>
    <property type="match status" value="2"/>
</dbReference>
<dbReference type="Pfam" id="PF12833">
    <property type="entry name" value="HTH_18"/>
    <property type="match status" value="1"/>
</dbReference>